<dbReference type="OrthoDB" id="2739988at2"/>
<reference evidence="2 3" key="1">
    <citation type="submission" date="2018-06" db="EMBL/GenBank/DDBJ databases">
        <title>Genomic Encyclopedia of Type Strains, Phase IV (KMG-IV): sequencing the most valuable type-strain genomes for metagenomic binning, comparative biology and taxonomic classification.</title>
        <authorList>
            <person name="Goeker M."/>
        </authorList>
    </citation>
    <scope>NUCLEOTIDE SEQUENCE [LARGE SCALE GENOMIC DNA]</scope>
    <source>
        <strain evidence="2 3">DSM 5</strain>
    </source>
</reference>
<feature type="transmembrane region" description="Helical" evidence="1">
    <location>
        <begin position="28"/>
        <end position="54"/>
    </location>
</feature>
<comment type="caution">
    <text evidence="2">The sequence shown here is derived from an EMBL/GenBank/DDBJ whole genome shotgun (WGS) entry which is preliminary data.</text>
</comment>
<evidence type="ECO:0000313" key="3">
    <source>
        <dbReference type="Proteomes" id="UP000248646"/>
    </source>
</evidence>
<keyword evidence="3" id="KW-1185">Reference proteome</keyword>
<keyword evidence="1" id="KW-1133">Transmembrane helix</keyword>
<feature type="transmembrane region" description="Helical" evidence="1">
    <location>
        <begin position="5"/>
        <end position="22"/>
    </location>
</feature>
<dbReference type="AlphaFoldDB" id="A0A2W7ML60"/>
<organism evidence="2 3">
    <name type="scientific">Psychrobacillus insolitus</name>
    <dbReference type="NCBI Taxonomy" id="1461"/>
    <lineage>
        <taxon>Bacteria</taxon>
        <taxon>Bacillati</taxon>
        <taxon>Bacillota</taxon>
        <taxon>Bacilli</taxon>
        <taxon>Bacillales</taxon>
        <taxon>Bacillaceae</taxon>
        <taxon>Psychrobacillus</taxon>
    </lineage>
</organism>
<sequence length="68" mass="7393">MKKIGVVLMFIGAVMLATFMFVDLKVDFGLWITGFLISMIVAASGAVTLIFYLAKGIKADKASNNDFK</sequence>
<dbReference type="RefSeq" id="WP_111439790.1">
    <property type="nucleotide sequence ID" value="NZ_QKZI01000004.1"/>
</dbReference>
<dbReference type="Proteomes" id="UP000248646">
    <property type="component" value="Unassembled WGS sequence"/>
</dbReference>
<evidence type="ECO:0000313" key="2">
    <source>
        <dbReference type="EMBL" id="PZX04637.1"/>
    </source>
</evidence>
<proteinExistence type="predicted"/>
<keyword evidence="1" id="KW-0812">Transmembrane</keyword>
<accession>A0A2W7ML60</accession>
<protein>
    <submittedName>
        <fullName evidence="2">Uncharacterized protein</fullName>
    </submittedName>
</protein>
<gene>
    <name evidence="2" type="ORF">C7437_104149</name>
</gene>
<keyword evidence="1" id="KW-0472">Membrane</keyword>
<evidence type="ECO:0000256" key="1">
    <source>
        <dbReference type="SAM" id="Phobius"/>
    </source>
</evidence>
<name>A0A2W7ML60_9BACI</name>
<dbReference type="EMBL" id="QKZI01000004">
    <property type="protein sequence ID" value="PZX04637.1"/>
    <property type="molecule type" value="Genomic_DNA"/>
</dbReference>